<feature type="compositionally biased region" description="Polar residues" evidence="8">
    <location>
        <begin position="434"/>
        <end position="450"/>
    </location>
</feature>
<feature type="domain" description="Protein kinase" evidence="10">
    <location>
        <begin position="71"/>
        <end position="323"/>
    </location>
</feature>
<dbReference type="PROSITE" id="PS00107">
    <property type="entry name" value="PROTEIN_KINASE_ATP"/>
    <property type="match status" value="1"/>
</dbReference>
<comment type="similarity">
    <text evidence="1">Belongs to the protein kinase superfamily. NEK Ser/Thr protein kinase family. NIMA subfamily.</text>
</comment>
<dbReference type="SMART" id="SM00220">
    <property type="entry name" value="S_TKc"/>
    <property type="match status" value="1"/>
</dbReference>
<dbReference type="Gene3D" id="1.10.510.10">
    <property type="entry name" value="Transferase(Phosphotransferase) domain 1"/>
    <property type="match status" value="1"/>
</dbReference>
<dbReference type="Gene3D" id="3.30.200.20">
    <property type="entry name" value="Phosphorylase Kinase, domain 1"/>
    <property type="match status" value="1"/>
</dbReference>
<dbReference type="InterPro" id="IPR050660">
    <property type="entry name" value="NEK_Ser/Thr_kinase"/>
</dbReference>
<organism evidence="11">
    <name type="scientific">Candidatus Kentrum sp. TC</name>
    <dbReference type="NCBI Taxonomy" id="2126339"/>
    <lineage>
        <taxon>Bacteria</taxon>
        <taxon>Pseudomonadati</taxon>
        <taxon>Pseudomonadota</taxon>
        <taxon>Gammaproteobacteria</taxon>
        <taxon>Candidatus Kentrum</taxon>
    </lineage>
</organism>
<dbReference type="SUPFAM" id="SSF56112">
    <property type="entry name" value="Protein kinase-like (PK-like)"/>
    <property type="match status" value="1"/>
</dbReference>
<dbReference type="EC" id="2.7.11.1" evidence="2"/>
<feature type="binding site" evidence="7">
    <location>
        <position position="101"/>
    </location>
    <ligand>
        <name>ATP</name>
        <dbReference type="ChEBI" id="CHEBI:30616"/>
    </ligand>
</feature>
<sequence>MSVLSEMAVDEPIRRVCPSCGTSSAETDLAHRQYRCPQCGLEIAHIETTPAGVIRISRWLSGPGDVVLGRYRIEKVLGKGGFAATYLVEDTRINGKRRALKEIPEALYDHTETEVLGKLNHPAILDIIDRAHADDMVYLVLEFGGGRTLDAERKHEGGRIGFDRLVPWIIQLGDVLSYLHEQTPPVVHRDLKPENILLDEHDRIMLIDFGIAKQSSDSSETRVIARAATNGFSPPEQAMGTGTDPRSDVYAFAATIYALLTGAPPPPSHQRVAGEELMPPRKMVEGLPERISSALMGALNLNINTRPSGIRDLIVAMGLAPGVGSAPSDENRTMMVENIADAYTSQGSIRISTEHLEVAPSIPPPRARYRLSLLAGLSLLFLALSAGGVWVWLDRDVSTPESTDRNVSAKPPASPGSPSTAPGAKSAPPGATAQSPASSTAFLVSPTTEPMQDAGPSPLDIIKGGIAAQPKPKAKPAPTSKKAVASAPKSKPKPEPRSQPKLSSQSTSGKNGWTIMRRPTVRAD</sequence>
<dbReference type="PROSITE" id="PS00108">
    <property type="entry name" value="PROTEIN_KINASE_ST"/>
    <property type="match status" value="1"/>
</dbReference>
<keyword evidence="9" id="KW-0812">Transmembrane</keyword>
<evidence type="ECO:0000313" key="11">
    <source>
        <dbReference type="EMBL" id="VFK38055.1"/>
    </source>
</evidence>
<evidence type="ECO:0000259" key="10">
    <source>
        <dbReference type="PROSITE" id="PS50011"/>
    </source>
</evidence>
<keyword evidence="5 11" id="KW-0418">Kinase</keyword>
<feature type="compositionally biased region" description="Low complexity" evidence="8">
    <location>
        <begin position="467"/>
        <end position="489"/>
    </location>
</feature>
<keyword evidence="9" id="KW-1133">Transmembrane helix</keyword>
<dbReference type="InterPro" id="IPR008271">
    <property type="entry name" value="Ser/Thr_kinase_AS"/>
</dbReference>
<evidence type="ECO:0000256" key="7">
    <source>
        <dbReference type="PROSITE-ProRule" id="PRU10141"/>
    </source>
</evidence>
<accession>A0A450Y970</accession>
<dbReference type="CDD" id="cd14014">
    <property type="entry name" value="STKc_PknB_like"/>
    <property type="match status" value="1"/>
</dbReference>
<keyword evidence="3" id="KW-0808">Transferase</keyword>
<proteinExistence type="inferred from homology"/>
<dbReference type="InterPro" id="IPR000719">
    <property type="entry name" value="Prot_kinase_dom"/>
</dbReference>
<dbReference type="GO" id="GO:0004674">
    <property type="term" value="F:protein serine/threonine kinase activity"/>
    <property type="evidence" value="ECO:0007669"/>
    <property type="project" value="UniProtKB-KW"/>
</dbReference>
<keyword evidence="9" id="KW-0472">Membrane</keyword>
<feature type="compositionally biased region" description="Polar residues" evidence="8">
    <location>
        <begin position="502"/>
        <end position="511"/>
    </location>
</feature>
<name>A0A450Y970_9GAMM</name>
<dbReference type="PANTHER" id="PTHR43671:SF13">
    <property type="entry name" value="SERINE_THREONINE-PROTEIN KINASE NEK2"/>
    <property type="match status" value="1"/>
</dbReference>
<evidence type="ECO:0000256" key="1">
    <source>
        <dbReference type="ARBA" id="ARBA00010886"/>
    </source>
</evidence>
<dbReference type="EMBL" id="CAADFS010000003">
    <property type="protein sequence ID" value="VFK38055.1"/>
    <property type="molecule type" value="Genomic_DNA"/>
</dbReference>
<protein>
    <recommendedName>
        <fullName evidence="2">non-specific serine/threonine protein kinase</fullName>
        <ecNumber evidence="2">2.7.11.1</ecNumber>
    </recommendedName>
</protein>
<feature type="transmembrane region" description="Helical" evidence="9">
    <location>
        <begin position="371"/>
        <end position="393"/>
    </location>
</feature>
<dbReference type="PANTHER" id="PTHR43671">
    <property type="entry name" value="SERINE/THREONINE-PROTEIN KINASE NEK"/>
    <property type="match status" value="1"/>
</dbReference>
<keyword evidence="11" id="KW-0723">Serine/threonine-protein kinase</keyword>
<evidence type="ECO:0000256" key="5">
    <source>
        <dbReference type="ARBA" id="ARBA00022777"/>
    </source>
</evidence>
<dbReference type="InterPro" id="IPR017441">
    <property type="entry name" value="Protein_kinase_ATP_BS"/>
</dbReference>
<evidence type="ECO:0000256" key="6">
    <source>
        <dbReference type="ARBA" id="ARBA00022840"/>
    </source>
</evidence>
<reference evidence="11" key="1">
    <citation type="submission" date="2019-02" db="EMBL/GenBank/DDBJ databases">
        <authorList>
            <person name="Gruber-Vodicka R. H."/>
            <person name="Seah K. B. B."/>
        </authorList>
    </citation>
    <scope>NUCLEOTIDE SEQUENCE</scope>
    <source>
        <strain evidence="11">BECK_BZ123</strain>
    </source>
</reference>
<evidence type="ECO:0000256" key="4">
    <source>
        <dbReference type="ARBA" id="ARBA00022741"/>
    </source>
</evidence>
<dbReference type="PROSITE" id="PS50011">
    <property type="entry name" value="PROTEIN_KINASE_DOM"/>
    <property type="match status" value="1"/>
</dbReference>
<dbReference type="InterPro" id="IPR011009">
    <property type="entry name" value="Kinase-like_dom_sf"/>
</dbReference>
<keyword evidence="6 7" id="KW-0067">ATP-binding</keyword>
<feature type="region of interest" description="Disordered" evidence="8">
    <location>
        <begin position="399"/>
        <end position="524"/>
    </location>
</feature>
<gene>
    <name evidence="11" type="ORF">BECKTC1821D_GA0114238_100336</name>
</gene>
<dbReference type="GO" id="GO:0005524">
    <property type="term" value="F:ATP binding"/>
    <property type="evidence" value="ECO:0007669"/>
    <property type="project" value="UniProtKB-UniRule"/>
</dbReference>
<evidence type="ECO:0000256" key="2">
    <source>
        <dbReference type="ARBA" id="ARBA00012513"/>
    </source>
</evidence>
<evidence type="ECO:0000256" key="8">
    <source>
        <dbReference type="SAM" id="MobiDB-lite"/>
    </source>
</evidence>
<evidence type="ECO:0000256" key="3">
    <source>
        <dbReference type="ARBA" id="ARBA00022679"/>
    </source>
</evidence>
<feature type="compositionally biased region" description="Low complexity" evidence="8">
    <location>
        <begin position="408"/>
        <end position="433"/>
    </location>
</feature>
<dbReference type="Pfam" id="PF00069">
    <property type="entry name" value="Pkinase"/>
    <property type="match status" value="1"/>
</dbReference>
<keyword evidence="4 7" id="KW-0547">Nucleotide-binding</keyword>
<evidence type="ECO:0000256" key="9">
    <source>
        <dbReference type="SAM" id="Phobius"/>
    </source>
</evidence>
<dbReference type="AlphaFoldDB" id="A0A450Y970"/>